<name>A0A2R4WDT7_9HYPH</name>
<dbReference type="PANTHER" id="PTHR30565:SF9">
    <property type="entry name" value="PROTEIN YCIF"/>
    <property type="match status" value="1"/>
</dbReference>
<dbReference type="InterPro" id="IPR012347">
    <property type="entry name" value="Ferritin-like"/>
</dbReference>
<dbReference type="PANTHER" id="PTHR30565">
    <property type="entry name" value="PROTEIN YCIF"/>
    <property type="match status" value="1"/>
</dbReference>
<dbReference type="InterPro" id="IPR009078">
    <property type="entry name" value="Ferritin-like_SF"/>
</dbReference>
<sequence length="176" mass="19821">MGLFSKPIRRMDDLFQHRLRDIDYAERRITKVLPKLIAKAGDPPLKAGFETHLRETEGQIRRLEQVFRTLGPQPKGVRCAAMDGIIAEAEEITRYGTIIAYARQLGRQDVIGPLQQTLEEEKAADKALTSPAESRVNRKAVGPWAQGRPTVDRDGLVPDLAWDLLRLVGRSWAFPP</sequence>
<dbReference type="InterPro" id="IPR010287">
    <property type="entry name" value="DUF892_YciF-like"/>
</dbReference>
<dbReference type="OrthoDB" id="9795056at2"/>
<organism evidence="1 2">
    <name type="scientific">Methylobacterium currus</name>
    <dbReference type="NCBI Taxonomy" id="2051553"/>
    <lineage>
        <taxon>Bacteria</taxon>
        <taxon>Pseudomonadati</taxon>
        <taxon>Pseudomonadota</taxon>
        <taxon>Alphaproteobacteria</taxon>
        <taxon>Hyphomicrobiales</taxon>
        <taxon>Methylobacteriaceae</taxon>
        <taxon>Methylobacterium</taxon>
    </lineage>
</organism>
<dbReference type="Proteomes" id="UP000244755">
    <property type="component" value="Chromosome 1"/>
</dbReference>
<dbReference type="InterPro" id="IPR047114">
    <property type="entry name" value="YciF"/>
</dbReference>
<gene>
    <name evidence="1" type="ORF">DA075_00845</name>
</gene>
<dbReference type="EMBL" id="CP028843">
    <property type="protein sequence ID" value="AWB19659.1"/>
    <property type="molecule type" value="Genomic_DNA"/>
</dbReference>
<evidence type="ECO:0000313" key="1">
    <source>
        <dbReference type="EMBL" id="AWB19659.1"/>
    </source>
</evidence>
<reference evidence="1 2" key="1">
    <citation type="submission" date="2018-04" db="EMBL/GenBank/DDBJ databases">
        <title>Methylobacterium sp. PR1016A genome.</title>
        <authorList>
            <person name="Park W."/>
        </authorList>
    </citation>
    <scope>NUCLEOTIDE SEQUENCE [LARGE SCALE GENOMIC DNA]</scope>
    <source>
        <strain evidence="1 2">PR1016A</strain>
    </source>
</reference>
<accession>A0A2R4WDT7</accession>
<proteinExistence type="predicted"/>
<keyword evidence="2" id="KW-1185">Reference proteome</keyword>
<evidence type="ECO:0000313" key="2">
    <source>
        <dbReference type="Proteomes" id="UP000244755"/>
    </source>
</evidence>
<dbReference type="AlphaFoldDB" id="A0A2R4WDT7"/>
<dbReference type="KEGG" id="mee:DA075_00845"/>
<dbReference type="Gene3D" id="1.20.1260.10">
    <property type="match status" value="2"/>
</dbReference>
<dbReference type="Pfam" id="PF05974">
    <property type="entry name" value="DUF892"/>
    <property type="match status" value="1"/>
</dbReference>
<dbReference type="RefSeq" id="WP_099951584.1">
    <property type="nucleotide sequence ID" value="NZ_CP028843.1"/>
</dbReference>
<dbReference type="SUPFAM" id="SSF47240">
    <property type="entry name" value="Ferritin-like"/>
    <property type="match status" value="1"/>
</dbReference>
<protein>
    <submittedName>
        <fullName evidence="1">Ferritin-like domain-containing protein</fullName>
    </submittedName>
</protein>